<feature type="domain" description="Trigger factor ribosome-binding bacterial" evidence="3">
    <location>
        <begin position="1"/>
        <end position="141"/>
    </location>
</feature>
<evidence type="ECO:0000313" key="4">
    <source>
        <dbReference type="EMBL" id="ANF17183.1"/>
    </source>
</evidence>
<evidence type="ECO:0000256" key="2">
    <source>
        <dbReference type="ARBA" id="ARBA00023306"/>
    </source>
</evidence>
<proteinExistence type="predicted"/>
<dbReference type="STRING" id="118110.XW81_02160"/>
<dbReference type="SUPFAM" id="SSF54534">
    <property type="entry name" value="FKBP-like"/>
    <property type="match status" value="1"/>
</dbReference>
<organism evidence="4 5">
    <name type="scientific">Buchnera aphidicola subsp. Schlechtendalia chinensis</name>
    <dbReference type="NCBI Taxonomy" id="118110"/>
    <lineage>
        <taxon>Bacteria</taxon>
        <taxon>Pseudomonadati</taxon>
        <taxon>Pseudomonadota</taxon>
        <taxon>Gammaproteobacteria</taxon>
        <taxon>Enterobacterales</taxon>
        <taxon>Erwiniaceae</taxon>
        <taxon>Buchnera</taxon>
    </lineage>
</organism>
<dbReference type="Gene3D" id="1.10.3120.10">
    <property type="entry name" value="Trigger factor, C-terminal domain"/>
    <property type="match status" value="1"/>
</dbReference>
<dbReference type="InterPro" id="IPR037041">
    <property type="entry name" value="Trigger_fac_C_sf"/>
</dbReference>
<dbReference type="InterPro" id="IPR008881">
    <property type="entry name" value="Trigger_fac_ribosome-bd_bac"/>
</dbReference>
<dbReference type="EMBL" id="CP011299">
    <property type="protein sequence ID" value="ANF17183.1"/>
    <property type="molecule type" value="Genomic_DNA"/>
</dbReference>
<name>A0A172WDY3_BUCSC</name>
<dbReference type="AlphaFoldDB" id="A0A172WDY3"/>
<dbReference type="GO" id="GO:0051301">
    <property type="term" value="P:cell division"/>
    <property type="evidence" value="ECO:0007669"/>
    <property type="project" value="UniProtKB-KW"/>
</dbReference>
<dbReference type="RefSeq" id="WP_075474308.1">
    <property type="nucleotide sequence ID" value="NZ_CP011299.1"/>
</dbReference>
<dbReference type="PATRIC" id="fig|118110.3.peg.431"/>
<accession>A0A172WDY3</accession>
<dbReference type="SUPFAM" id="SSF102735">
    <property type="entry name" value="Trigger factor ribosome-binding domain"/>
    <property type="match status" value="1"/>
</dbReference>
<dbReference type="InterPro" id="IPR046357">
    <property type="entry name" value="PPIase_dom_sf"/>
</dbReference>
<dbReference type="Gene3D" id="3.30.70.1050">
    <property type="entry name" value="Trigger factor ribosome-binding domain"/>
    <property type="match status" value="1"/>
</dbReference>
<protein>
    <recommendedName>
        <fullName evidence="3">Trigger factor ribosome-binding bacterial domain-containing protein</fullName>
    </recommendedName>
</protein>
<dbReference type="InterPro" id="IPR027304">
    <property type="entry name" value="Trigger_fact/SurA_dom_sf"/>
</dbReference>
<dbReference type="InterPro" id="IPR036611">
    <property type="entry name" value="Trigger_fac_ribosome-bd_sf"/>
</dbReference>
<dbReference type="Gene3D" id="3.10.50.40">
    <property type="match status" value="1"/>
</dbReference>
<reference evidence="4 5" key="1">
    <citation type="submission" date="2015-04" db="EMBL/GenBank/DDBJ databases">
        <title>Buchnera aphidicola assembly.</title>
        <authorList>
            <person name="Zhang Y."/>
        </authorList>
    </citation>
    <scope>NUCLEOTIDE SEQUENCE [LARGE SCALE GENOMIC DNA]</scope>
    <source>
        <strain evidence="4 5">SC</strain>
    </source>
</reference>
<dbReference type="GO" id="GO:0006457">
    <property type="term" value="P:protein folding"/>
    <property type="evidence" value="ECO:0007669"/>
    <property type="project" value="InterPro"/>
</dbReference>
<evidence type="ECO:0000259" key="3">
    <source>
        <dbReference type="Pfam" id="PF05697"/>
    </source>
</evidence>
<keyword evidence="5" id="KW-1185">Reference proteome</keyword>
<gene>
    <name evidence="4" type="ORF">XW81_02160</name>
</gene>
<dbReference type="GO" id="GO:0015031">
    <property type="term" value="P:protein transport"/>
    <property type="evidence" value="ECO:0007669"/>
    <property type="project" value="InterPro"/>
</dbReference>
<dbReference type="PIRSF" id="PIRSF003095">
    <property type="entry name" value="Trigger_factor"/>
    <property type="match status" value="1"/>
</dbReference>
<dbReference type="Pfam" id="PF05697">
    <property type="entry name" value="Trigger_N"/>
    <property type="match status" value="1"/>
</dbReference>
<dbReference type="InterPro" id="IPR005215">
    <property type="entry name" value="Trig_fac"/>
</dbReference>
<dbReference type="NCBIfam" id="TIGR00115">
    <property type="entry name" value="tig"/>
    <property type="match status" value="1"/>
</dbReference>
<dbReference type="SUPFAM" id="SSF109998">
    <property type="entry name" value="Triger factor/SurA peptide-binding domain-like"/>
    <property type="match status" value="1"/>
</dbReference>
<keyword evidence="2" id="KW-0131">Cell cycle</keyword>
<dbReference type="OrthoDB" id="9767721at2"/>
<dbReference type="Proteomes" id="UP000077654">
    <property type="component" value="Chromosome"/>
</dbReference>
<dbReference type="GO" id="GO:0003755">
    <property type="term" value="F:peptidyl-prolyl cis-trans isomerase activity"/>
    <property type="evidence" value="ECO:0007669"/>
    <property type="project" value="InterPro"/>
</dbReference>
<sequence>MELEIKRNEKLSRNIHVTIPNNIIKQSVQKELLKLKDTIRVDGFRIGKAPLYILKNYYKKNIKKNILEKLIKEHFTKIIQKKSFQVAGTPEFILKNYEKGKDYNYLIKFEIYPNIILNMKDLIINVPKIHITETDVQKATQKFLKNNEWKTTFNYINLKNRVTITCINHNSNNSFKKYDLHNFQFIIGRNEILPEIERIILNKKVNESFFINITFSKHHCDKNIAGTTLKTEIIIKKVEKLKKNLKNYYNNQKLQLNKEQYQTIQNILHNQAKTIINNQIKTQITKYFMKCNNSIDIPSTIIKNTFLILKSKKINSYKKDKKNVFKTTYQQNLIEKSKYYAFSKILFNQFIKNYSLKPNWSTIQLLIKEIKISNNHEKKLIKLYHENKEINQYFNNIDLEQQIISTCLNYSIKKEKEYNFYEAEKKFCNTN</sequence>
<evidence type="ECO:0000313" key="5">
    <source>
        <dbReference type="Proteomes" id="UP000077654"/>
    </source>
</evidence>
<evidence type="ECO:0000256" key="1">
    <source>
        <dbReference type="ARBA" id="ARBA00022618"/>
    </source>
</evidence>
<keyword evidence="1" id="KW-0132">Cell division</keyword>